<name>A0A6C0DF78_9ZZZZ</name>
<protein>
    <submittedName>
        <fullName evidence="3">Uncharacterized protein</fullName>
    </submittedName>
</protein>
<accession>A0A6C0DF78</accession>
<feature type="transmembrane region" description="Helical" evidence="2">
    <location>
        <begin position="296"/>
        <end position="314"/>
    </location>
</feature>
<dbReference type="EMBL" id="MN739601">
    <property type="protein sequence ID" value="QHT15133.1"/>
    <property type="molecule type" value="Genomic_DNA"/>
</dbReference>
<feature type="transmembrane region" description="Helical" evidence="2">
    <location>
        <begin position="169"/>
        <end position="187"/>
    </location>
</feature>
<evidence type="ECO:0000313" key="3">
    <source>
        <dbReference type="EMBL" id="QHT15133.1"/>
    </source>
</evidence>
<dbReference type="AlphaFoldDB" id="A0A6C0DF78"/>
<organism evidence="3">
    <name type="scientific">viral metagenome</name>
    <dbReference type="NCBI Taxonomy" id="1070528"/>
    <lineage>
        <taxon>unclassified sequences</taxon>
        <taxon>metagenomes</taxon>
        <taxon>organismal metagenomes</taxon>
    </lineage>
</organism>
<feature type="transmembrane region" description="Helical" evidence="2">
    <location>
        <begin position="71"/>
        <end position="90"/>
    </location>
</feature>
<keyword evidence="2" id="KW-0472">Membrane</keyword>
<keyword evidence="2" id="KW-0812">Transmembrane</keyword>
<feature type="compositionally biased region" description="Polar residues" evidence="1">
    <location>
        <begin position="455"/>
        <end position="467"/>
    </location>
</feature>
<keyword evidence="2" id="KW-1133">Transmembrane helix</keyword>
<feature type="transmembrane region" description="Helical" evidence="2">
    <location>
        <begin position="207"/>
        <end position="232"/>
    </location>
</feature>
<evidence type="ECO:0000256" key="2">
    <source>
        <dbReference type="SAM" id="Phobius"/>
    </source>
</evidence>
<feature type="transmembrane region" description="Helical" evidence="2">
    <location>
        <begin position="358"/>
        <end position="381"/>
    </location>
</feature>
<feature type="region of interest" description="Disordered" evidence="1">
    <location>
        <begin position="448"/>
        <end position="496"/>
    </location>
</feature>
<proteinExistence type="predicted"/>
<feature type="transmembrane region" description="Helical" evidence="2">
    <location>
        <begin position="335"/>
        <end position="352"/>
    </location>
</feature>
<reference evidence="3" key="1">
    <citation type="journal article" date="2020" name="Nature">
        <title>Giant virus diversity and host interactions through global metagenomics.</title>
        <authorList>
            <person name="Schulz F."/>
            <person name="Roux S."/>
            <person name="Paez-Espino D."/>
            <person name="Jungbluth S."/>
            <person name="Walsh D.A."/>
            <person name="Denef V.J."/>
            <person name="McMahon K.D."/>
            <person name="Konstantinidis K.T."/>
            <person name="Eloe-Fadrosh E.A."/>
            <person name="Kyrpides N.C."/>
            <person name="Woyke T."/>
        </authorList>
    </citation>
    <scope>NUCLEOTIDE SEQUENCE</scope>
    <source>
        <strain evidence="3">GVMAG-M-3300023174-144</strain>
    </source>
</reference>
<feature type="transmembrane region" description="Helical" evidence="2">
    <location>
        <begin position="271"/>
        <end position="290"/>
    </location>
</feature>
<sequence>MINKENNIFISKNQVFCLLDENIILHNNIILNNNMSKTVQSNTSEIDKKKKETQPNKVVNYETTYNYGKSLFSQIFKLGIVIIIGTSIVYSSKVYQANIIPFDIKYFPFTNIINPKFKDAQEETNSINIFKTDNSVYSTHIKFPIEENQKILNGSLLDYFRKLKNKNVFTLYLFTALQNILATNLSFNKTFYNTTTSMFTESVNIFLTPLLFILWCILMYFVNFINIIFNLIKNITLLFSINKNTSPGNENKPPIWEFGNKKIIMSTKTNIFLFLVYLCLIGMFIMFFGIAMVFPVISLICLIYCFVLPLFMKAKNVKNVDKPSKYDFKNALLDVLKYKSQIIMLIIAFFVIKGANDFFGNVAMVISIVIFLIMFFFTPLFEKYKLNYKDNLLPGTPVPPPPSNLDNDLITEEQSNKIMSELTKMAPIAMTPAAITPENISDAAKSSVLPDKTENNPTEAPSETTDSVKLPYKTENKPTEAPIETTDSVKLPYKTENKTDTPTTMFGKLKNKLDNFVEDKVMPEVKSIENSVEKNVNSKSKATELLKKVASVNPLARLAVNTAVKTADKLADKVSDRVSDRVSDKIANKVADNVVGGKKKK</sequence>
<evidence type="ECO:0000256" key="1">
    <source>
        <dbReference type="SAM" id="MobiDB-lite"/>
    </source>
</evidence>